<evidence type="ECO:0000313" key="2">
    <source>
        <dbReference type="Proteomes" id="UP001470230"/>
    </source>
</evidence>
<accession>A0ABR2K478</accession>
<keyword evidence="2" id="KW-1185">Reference proteome</keyword>
<sequence length="80" mass="9169">MSRLFSILKEGFVFSLEITSMQSSSIRIAELHGRMDGLADLIGENGTRMQYEEIANYFCSRSLMNQAAKFFKLKVIRNVQ</sequence>
<organism evidence="1 2">
    <name type="scientific">Tritrichomonas musculus</name>
    <dbReference type="NCBI Taxonomy" id="1915356"/>
    <lineage>
        <taxon>Eukaryota</taxon>
        <taxon>Metamonada</taxon>
        <taxon>Parabasalia</taxon>
        <taxon>Tritrichomonadida</taxon>
        <taxon>Tritrichomonadidae</taxon>
        <taxon>Tritrichomonas</taxon>
    </lineage>
</organism>
<comment type="caution">
    <text evidence="1">The sequence shown here is derived from an EMBL/GenBank/DDBJ whole genome shotgun (WGS) entry which is preliminary data.</text>
</comment>
<protein>
    <submittedName>
        <fullName evidence="1">WD repeat-containing protein 19</fullName>
    </submittedName>
</protein>
<name>A0ABR2K478_9EUKA</name>
<reference evidence="1 2" key="1">
    <citation type="submission" date="2024-04" db="EMBL/GenBank/DDBJ databases">
        <title>Tritrichomonas musculus Genome.</title>
        <authorList>
            <person name="Alves-Ferreira E."/>
            <person name="Grigg M."/>
            <person name="Lorenzi H."/>
            <person name="Galac M."/>
        </authorList>
    </citation>
    <scope>NUCLEOTIDE SEQUENCE [LARGE SCALE GENOMIC DNA]</scope>
    <source>
        <strain evidence="1 2">EAF2021</strain>
    </source>
</reference>
<gene>
    <name evidence="1" type="ORF">M9Y10_041038</name>
</gene>
<dbReference type="Proteomes" id="UP001470230">
    <property type="component" value="Unassembled WGS sequence"/>
</dbReference>
<proteinExistence type="predicted"/>
<dbReference type="EMBL" id="JAPFFF010000007">
    <property type="protein sequence ID" value="KAK8885588.1"/>
    <property type="molecule type" value="Genomic_DNA"/>
</dbReference>
<evidence type="ECO:0000313" key="1">
    <source>
        <dbReference type="EMBL" id="KAK8885588.1"/>
    </source>
</evidence>